<evidence type="ECO:0000313" key="3">
    <source>
        <dbReference type="EMBL" id="KAK4474275.1"/>
    </source>
</evidence>
<evidence type="ECO:0000256" key="2">
    <source>
        <dbReference type="SAM" id="SignalP"/>
    </source>
</evidence>
<feature type="chain" id="PRO_5042017260" evidence="2">
    <location>
        <begin position="22"/>
        <end position="140"/>
    </location>
</feature>
<proteinExistence type="predicted"/>
<keyword evidence="2" id="KW-0732">Signal</keyword>
<feature type="region of interest" description="Disordered" evidence="1">
    <location>
        <begin position="104"/>
        <end position="140"/>
    </location>
</feature>
<dbReference type="EMBL" id="JALJAT010000001">
    <property type="protein sequence ID" value="KAK4474275.1"/>
    <property type="molecule type" value="Genomic_DNA"/>
</dbReference>
<evidence type="ECO:0000256" key="1">
    <source>
        <dbReference type="SAM" id="MobiDB-lite"/>
    </source>
</evidence>
<sequence length="140" mass="16720">MLFCWSINLIIMIIMVPEISTLPSRPMEKYENNFEDYDNNNMARRWEELAPNSPVNSMENEYETSNLPYFYTVPDYRKQVIVNPFRTMNEDAMQQTQQIVPYSMTEMEEMDGDKLKNPSDDNSNEDQYRRLDSLEKISVY</sequence>
<organism evidence="3 4">
    <name type="scientific">Schistosoma mekongi</name>
    <name type="common">Parasitic worm</name>
    <dbReference type="NCBI Taxonomy" id="38744"/>
    <lineage>
        <taxon>Eukaryota</taxon>
        <taxon>Metazoa</taxon>
        <taxon>Spiralia</taxon>
        <taxon>Lophotrochozoa</taxon>
        <taxon>Platyhelminthes</taxon>
        <taxon>Trematoda</taxon>
        <taxon>Digenea</taxon>
        <taxon>Strigeidida</taxon>
        <taxon>Schistosomatoidea</taxon>
        <taxon>Schistosomatidae</taxon>
        <taxon>Schistosoma</taxon>
    </lineage>
</organism>
<feature type="signal peptide" evidence="2">
    <location>
        <begin position="1"/>
        <end position="21"/>
    </location>
</feature>
<name>A0AAE1ZHK0_SCHME</name>
<keyword evidence="4" id="KW-1185">Reference proteome</keyword>
<evidence type="ECO:0000313" key="4">
    <source>
        <dbReference type="Proteomes" id="UP001292079"/>
    </source>
</evidence>
<reference evidence="3" key="2">
    <citation type="journal article" date="2023" name="Infect Dis Poverty">
        <title>Chromosome-scale genome of the human blood fluke Schistosoma mekongi and its implications for public health.</title>
        <authorList>
            <person name="Zhou M."/>
            <person name="Xu L."/>
            <person name="Xu D."/>
            <person name="Chen W."/>
            <person name="Khan J."/>
            <person name="Hu Y."/>
            <person name="Huang H."/>
            <person name="Wei H."/>
            <person name="Zhang Y."/>
            <person name="Chusongsang P."/>
            <person name="Tanasarnprasert K."/>
            <person name="Hu X."/>
            <person name="Limpanont Y."/>
            <person name="Lv Z."/>
        </authorList>
    </citation>
    <scope>NUCLEOTIDE SEQUENCE</scope>
    <source>
        <strain evidence="3">LV_2022a</strain>
    </source>
</reference>
<dbReference type="Proteomes" id="UP001292079">
    <property type="component" value="Unassembled WGS sequence"/>
</dbReference>
<comment type="caution">
    <text evidence="3">The sequence shown here is derived from an EMBL/GenBank/DDBJ whole genome shotgun (WGS) entry which is preliminary data.</text>
</comment>
<protein>
    <submittedName>
        <fullName evidence="3">Uncharacterized protein</fullName>
    </submittedName>
</protein>
<accession>A0AAE1ZHK0</accession>
<feature type="compositionally biased region" description="Basic and acidic residues" evidence="1">
    <location>
        <begin position="126"/>
        <end position="140"/>
    </location>
</feature>
<gene>
    <name evidence="3" type="ORF">MN116_000363</name>
</gene>
<reference evidence="3" key="1">
    <citation type="submission" date="2022-04" db="EMBL/GenBank/DDBJ databases">
        <authorList>
            <person name="Xu L."/>
            <person name="Lv Z."/>
        </authorList>
    </citation>
    <scope>NUCLEOTIDE SEQUENCE</scope>
    <source>
        <strain evidence="3">LV_2022a</strain>
    </source>
</reference>
<dbReference type="AlphaFoldDB" id="A0AAE1ZHK0"/>